<name>A0A142CSS3_9EURY</name>
<dbReference type="InterPro" id="IPR050668">
    <property type="entry name" value="Cytochrome_b5"/>
</dbReference>
<keyword evidence="6" id="KW-0472">Membrane</keyword>
<keyword evidence="1" id="KW-0349">Heme</keyword>
<dbReference type="Pfam" id="PF00173">
    <property type="entry name" value="Cyt-b5"/>
    <property type="match status" value="1"/>
</dbReference>
<dbReference type="PROSITE" id="PS50255">
    <property type="entry name" value="CYTOCHROME_B5_2"/>
    <property type="match status" value="1"/>
</dbReference>
<dbReference type="GO" id="GO:0016020">
    <property type="term" value="C:membrane"/>
    <property type="evidence" value="ECO:0007669"/>
    <property type="project" value="InterPro"/>
</dbReference>
<proteinExistence type="inferred from homology"/>
<feature type="region of interest" description="Disordered" evidence="5">
    <location>
        <begin position="200"/>
        <end position="220"/>
    </location>
</feature>
<keyword evidence="2" id="KW-0479">Metal-binding</keyword>
<accession>A0A142CSS3</accession>
<dbReference type="InterPro" id="IPR036400">
    <property type="entry name" value="Cyt_B5-like_heme/steroid_sf"/>
</dbReference>
<feature type="transmembrane region" description="Helical" evidence="6">
    <location>
        <begin position="53"/>
        <end position="72"/>
    </location>
</feature>
<keyword evidence="6" id="KW-1133">Transmembrane helix</keyword>
<comment type="similarity">
    <text evidence="4">Belongs to the cytochrome b5 family.</text>
</comment>
<evidence type="ECO:0000256" key="3">
    <source>
        <dbReference type="ARBA" id="ARBA00023004"/>
    </source>
</evidence>
<dbReference type="GeneID" id="27139051"/>
<dbReference type="KEGG" id="tpep:A0127_00855"/>
<keyword evidence="3" id="KW-0408">Iron</keyword>
<dbReference type="AlphaFoldDB" id="A0A142CSS3"/>
<dbReference type="STRING" id="53952.A0127_00855"/>
<dbReference type="PRINTS" id="PR00363">
    <property type="entry name" value="CYTOCHROMEB5"/>
</dbReference>
<evidence type="ECO:0000313" key="8">
    <source>
        <dbReference type="EMBL" id="AMQ17825.1"/>
    </source>
</evidence>
<dbReference type="GO" id="GO:0046872">
    <property type="term" value="F:metal ion binding"/>
    <property type="evidence" value="ECO:0007669"/>
    <property type="project" value="UniProtKB-KW"/>
</dbReference>
<sequence>MKGTSKMLVISGELLILVSLVMMATGLAMNSPSSSLGSFLDYSTARRVHTLTAYLFIPLIYVHATAGLATALKRVRALKSERAQRVVLGVWTALVAVLLLLALVPGGSSSLSSPVSASNSTSVGLTLEEVAKHSTENDCWVVIGNDVYNVTSLIDTHSGGKEAIIQYCGTNATDVFFSKHSQGAYEVLQSYYIGSIGNSPRGSFGTGAKGDREKGEREDD</sequence>
<evidence type="ECO:0000256" key="1">
    <source>
        <dbReference type="ARBA" id="ARBA00022617"/>
    </source>
</evidence>
<feature type="compositionally biased region" description="Basic and acidic residues" evidence="5">
    <location>
        <begin position="209"/>
        <end position="220"/>
    </location>
</feature>
<dbReference type="SMART" id="SM01117">
    <property type="entry name" value="Cyt-b5"/>
    <property type="match status" value="1"/>
</dbReference>
<organism evidence="8 9">
    <name type="scientific">Thermococcus peptonophilus</name>
    <dbReference type="NCBI Taxonomy" id="53952"/>
    <lineage>
        <taxon>Archaea</taxon>
        <taxon>Methanobacteriati</taxon>
        <taxon>Methanobacteriota</taxon>
        <taxon>Thermococci</taxon>
        <taxon>Thermococcales</taxon>
        <taxon>Thermococcaceae</taxon>
        <taxon>Thermococcus</taxon>
    </lineage>
</organism>
<dbReference type="Gene3D" id="3.10.120.10">
    <property type="entry name" value="Cytochrome b5-like heme/steroid binding domain"/>
    <property type="match status" value="1"/>
</dbReference>
<evidence type="ECO:0000256" key="5">
    <source>
        <dbReference type="SAM" id="MobiDB-lite"/>
    </source>
</evidence>
<dbReference type="OrthoDB" id="99458at2157"/>
<dbReference type="SUPFAM" id="SSF55856">
    <property type="entry name" value="Cytochrome b5-like heme/steroid binding domain"/>
    <property type="match status" value="1"/>
</dbReference>
<dbReference type="SUPFAM" id="SSF81342">
    <property type="entry name" value="Transmembrane di-heme cytochromes"/>
    <property type="match status" value="1"/>
</dbReference>
<reference evidence="9" key="1">
    <citation type="submission" date="2016-03" db="EMBL/GenBank/DDBJ databases">
        <authorList>
            <person name="Oger P.M."/>
        </authorList>
    </citation>
    <scope>NUCLEOTIDE SEQUENCE [LARGE SCALE GENOMIC DNA]</scope>
    <source>
        <strain evidence="9">OG-1</strain>
    </source>
</reference>
<evidence type="ECO:0000256" key="6">
    <source>
        <dbReference type="SAM" id="Phobius"/>
    </source>
</evidence>
<dbReference type="PANTHER" id="PTHR19359">
    <property type="entry name" value="CYTOCHROME B5"/>
    <property type="match status" value="1"/>
</dbReference>
<feature type="transmembrane region" description="Helical" evidence="6">
    <location>
        <begin position="84"/>
        <end position="104"/>
    </location>
</feature>
<keyword evidence="6" id="KW-0812">Transmembrane</keyword>
<gene>
    <name evidence="8" type="ORF">A0127_00855</name>
</gene>
<dbReference type="PANTHER" id="PTHR19359:SF95">
    <property type="entry name" value="CYTOCHROME B5 TYPE B"/>
    <property type="match status" value="1"/>
</dbReference>
<dbReference type="InterPro" id="IPR001199">
    <property type="entry name" value="Cyt_B5-like_heme/steroid-bd"/>
</dbReference>
<dbReference type="GO" id="GO:0020037">
    <property type="term" value="F:heme binding"/>
    <property type="evidence" value="ECO:0007669"/>
    <property type="project" value="TreeGrafter"/>
</dbReference>
<dbReference type="InterPro" id="IPR016174">
    <property type="entry name" value="Di-haem_cyt_TM"/>
</dbReference>
<dbReference type="GO" id="GO:0022904">
    <property type="term" value="P:respiratory electron transport chain"/>
    <property type="evidence" value="ECO:0007669"/>
    <property type="project" value="InterPro"/>
</dbReference>
<protein>
    <recommendedName>
        <fullName evidence="7">Cytochrome b5 heme-binding domain-containing protein</fullName>
    </recommendedName>
</protein>
<evidence type="ECO:0000256" key="2">
    <source>
        <dbReference type="ARBA" id="ARBA00022723"/>
    </source>
</evidence>
<keyword evidence="9" id="KW-1185">Reference proteome</keyword>
<feature type="domain" description="Cytochrome b5 heme-binding" evidence="7">
    <location>
        <begin position="125"/>
        <end position="197"/>
    </location>
</feature>
<evidence type="ECO:0000313" key="9">
    <source>
        <dbReference type="Proteomes" id="UP000073604"/>
    </source>
</evidence>
<dbReference type="RefSeq" id="WP_062386691.1">
    <property type="nucleotide sequence ID" value="NZ_CP014750.1"/>
</dbReference>
<dbReference type="EMBL" id="CP014750">
    <property type="protein sequence ID" value="AMQ17825.1"/>
    <property type="molecule type" value="Genomic_DNA"/>
</dbReference>
<dbReference type="Proteomes" id="UP000073604">
    <property type="component" value="Chromosome"/>
</dbReference>
<evidence type="ECO:0000259" key="7">
    <source>
        <dbReference type="PROSITE" id="PS50255"/>
    </source>
</evidence>
<evidence type="ECO:0000256" key="4">
    <source>
        <dbReference type="ARBA" id="ARBA00038168"/>
    </source>
</evidence>